<evidence type="ECO:0000313" key="3">
    <source>
        <dbReference type="Proteomes" id="UP000008177"/>
    </source>
</evidence>
<protein>
    <submittedName>
        <fullName evidence="2">Uncharacterized protein</fullName>
    </submittedName>
</protein>
<dbReference type="Proteomes" id="UP000008177">
    <property type="component" value="Unplaced contigs"/>
</dbReference>
<sequence length="64" mass="7321">MSIVCRVQHQHWIGLCPLMIDAERLRLPGTQAVQGVNRNSSSNKDLHKSNKDAWDQRNLNSLCH</sequence>
<dbReference type="EMBL" id="FQ790296">
    <property type="protein sequence ID" value="CCD48790.1"/>
    <property type="molecule type" value="Genomic_DNA"/>
</dbReference>
<dbReference type="HOGENOM" id="CLU_2867412_0_0_1"/>
<feature type="compositionally biased region" description="Polar residues" evidence="1">
    <location>
        <begin position="33"/>
        <end position="43"/>
    </location>
</feature>
<proteinExistence type="predicted"/>
<organism evidence="2 3">
    <name type="scientific">Botryotinia fuckeliana (strain T4)</name>
    <name type="common">Noble rot fungus</name>
    <name type="synonym">Botrytis cinerea</name>
    <dbReference type="NCBI Taxonomy" id="999810"/>
    <lineage>
        <taxon>Eukaryota</taxon>
        <taxon>Fungi</taxon>
        <taxon>Dikarya</taxon>
        <taxon>Ascomycota</taxon>
        <taxon>Pezizomycotina</taxon>
        <taxon>Leotiomycetes</taxon>
        <taxon>Helotiales</taxon>
        <taxon>Sclerotiniaceae</taxon>
        <taxon>Botrytis</taxon>
    </lineage>
</organism>
<dbReference type="InParanoid" id="G2Y862"/>
<gene>
    <name evidence="2" type="ORF">BofuT4_uP034320.1</name>
</gene>
<evidence type="ECO:0000256" key="1">
    <source>
        <dbReference type="SAM" id="MobiDB-lite"/>
    </source>
</evidence>
<feature type="compositionally biased region" description="Basic and acidic residues" evidence="1">
    <location>
        <begin position="44"/>
        <end position="55"/>
    </location>
</feature>
<dbReference type="AlphaFoldDB" id="G2Y862"/>
<accession>G2Y862</accession>
<evidence type="ECO:0000313" key="2">
    <source>
        <dbReference type="EMBL" id="CCD48790.1"/>
    </source>
</evidence>
<reference evidence="3" key="1">
    <citation type="journal article" date="2011" name="PLoS Genet.">
        <title>Genomic analysis of the necrotrophic fungal pathogens Sclerotinia sclerotiorum and Botrytis cinerea.</title>
        <authorList>
            <person name="Amselem J."/>
            <person name="Cuomo C.A."/>
            <person name="van Kan J.A."/>
            <person name="Viaud M."/>
            <person name="Benito E.P."/>
            <person name="Couloux A."/>
            <person name="Coutinho P.M."/>
            <person name="de Vries R.P."/>
            <person name="Dyer P.S."/>
            <person name="Fillinger S."/>
            <person name="Fournier E."/>
            <person name="Gout L."/>
            <person name="Hahn M."/>
            <person name="Kohn L."/>
            <person name="Lapalu N."/>
            <person name="Plummer K.M."/>
            <person name="Pradier J.M."/>
            <person name="Quevillon E."/>
            <person name="Sharon A."/>
            <person name="Simon A."/>
            <person name="ten Have A."/>
            <person name="Tudzynski B."/>
            <person name="Tudzynski P."/>
            <person name="Wincker P."/>
            <person name="Andrew M."/>
            <person name="Anthouard V."/>
            <person name="Beever R.E."/>
            <person name="Beffa R."/>
            <person name="Benoit I."/>
            <person name="Bouzid O."/>
            <person name="Brault B."/>
            <person name="Chen Z."/>
            <person name="Choquer M."/>
            <person name="Collemare J."/>
            <person name="Cotton P."/>
            <person name="Danchin E.G."/>
            <person name="Da Silva C."/>
            <person name="Gautier A."/>
            <person name="Giraud C."/>
            <person name="Giraud T."/>
            <person name="Gonzalez C."/>
            <person name="Grossetete S."/>
            <person name="Guldener U."/>
            <person name="Henrissat B."/>
            <person name="Howlett B.J."/>
            <person name="Kodira C."/>
            <person name="Kretschmer M."/>
            <person name="Lappartient A."/>
            <person name="Leroch M."/>
            <person name="Levis C."/>
            <person name="Mauceli E."/>
            <person name="Neuveglise C."/>
            <person name="Oeser B."/>
            <person name="Pearson M."/>
            <person name="Poulain J."/>
            <person name="Poussereau N."/>
            <person name="Quesneville H."/>
            <person name="Rascle C."/>
            <person name="Schumacher J."/>
            <person name="Segurens B."/>
            <person name="Sexton A."/>
            <person name="Silva E."/>
            <person name="Sirven C."/>
            <person name="Soanes D.M."/>
            <person name="Talbot N.J."/>
            <person name="Templeton M."/>
            <person name="Yandava C."/>
            <person name="Yarden O."/>
            <person name="Zeng Q."/>
            <person name="Rollins J.A."/>
            <person name="Lebrun M.H."/>
            <person name="Dickman M."/>
        </authorList>
    </citation>
    <scope>NUCLEOTIDE SEQUENCE [LARGE SCALE GENOMIC DNA]</scope>
    <source>
        <strain evidence="3">T4</strain>
    </source>
</reference>
<feature type="region of interest" description="Disordered" evidence="1">
    <location>
        <begin position="33"/>
        <end position="64"/>
    </location>
</feature>
<name>G2Y862_BOTF4</name>